<evidence type="ECO:0000256" key="2">
    <source>
        <dbReference type="SAM" id="Phobius"/>
    </source>
</evidence>
<sequence length="380" mass="43525">MTSKGLPRSNFSFSQARSLIGDLNQPNPWIYWTDFLVSVLIGHVAIQLILAIPQRFPDAWWAWLASGLCYVITIVMYMRALMFIHELVHLPKHGYTGFRVVWNLLCGIPFLVPSFLYYPHVDHHRRKHYGTEHDGEYLALSHQSRWLIVGFVAQALVIPFLGIARFLLISPVCWLIPGARQWVHRHASTMLVDPSYERTDASPKLMRTVVLQEACCFVWCVVLLSGHWFLTGQWFNPFWIVAYGVAQGLLVMNEVRTLGAHRWTNEEGEMTFEEQLLDTVNYPYSPWVSELWGPVGTRYHALHHLFPRLPYHNLGKAHARLVEGLPPDSIYHQTIATSLTSEIIALWKRASEQPGNRPSARESKSQPALASTANRSPQAR</sequence>
<feature type="transmembrane region" description="Helical" evidence="2">
    <location>
        <begin position="209"/>
        <end position="230"/>
    </location>
</feature>
<keyword evidence="2" id="KW-0812">Transmembrane</keyword>
<feature type="domain" description="Fatty acid desaturase" evidence="3">
    <location>
        <begin position="62"/>
        <end position="331"/>
    </location>
</feature>
<keyword evidence="2" id="KW-0472">Membrane</keyword>
<feature type="transmembrane region" description="Helical" evidence="2">
    <location>
        <begin position="100"/>
        <end position="118"/>
    </location>
</feature>
<gene>
    <name evidence="4" type="ORF">K227x_02440</name>
</gene>
<feature type="transmembrane region" description="Helical" evidence="2">
    <location>
        <begin position="29"/>
        <end position="52"/>
    </location>
</feature>
<protein>
    <submittedName>
        <fullName evidence="4">Fatty acid desaturase</fullName>
    </submittedName>
</protein>
<proteinExistence type="predicted"/>
<evidence type="ECO:0000259" key="3">
    <source>
        <dbReference type="Pfam" id="PF00487"/>
    </source>
</evidence>
<feature type="transmembrane region" description="Helical" evidence="2">
    <location>
        <begin position="146"/>
        <end position="168"/>
    </location>
</feature>
<dbReference type="Pfam" id="PF00487">
    <property type="entry name" value="FA_desaturase"/>
    <property type="match status" value="1"/>
</dbReference>
<feature type="compositionally biased region" description="Polar residues" evidence="1">
    <location>
        <begin position="365"/>
        <end position="380"/>
    </location>
</feature>
<keyword evidence="2" id="KW-1133">Transmembrane helix</keyword>
<feature type="region of interest" description="Disordered" evidence="1">
    <location>
        <begin position="350"/>
        <end position="380"/>
    </location>
</feature>
<dbReference type="GO" id="GO:0006629">
    <property type="term" value="P:lipid metabolic process"/>
    <property type="evidence" value="ECO:0007669"/>
    <property type="project" value="InterPro"/>
</dbReference>
<dbReference type="AlphaFoldDB" id="A0A517N413"/>
<dbReference type="EMBL" id="CP036525">
    <property type="protein sequence ID" value="QDT01875.1"/>
    <property type="molecule type" value="Genomic_DNA"/>
</dbReference>
<feature type="transmembrane region" description="Helical" evidence="2">
    <location>
        <begin position="59"/>
        <end position="80"/>
    </location>
</feature>
<evidence type="ECO:0000313" key="4">
    <source>
        <dbReference type="EMBL" id="QDT01875.1"/>
    </source>
</evidence>
<dbReference type="KEGG" id="rlc:K227x_02440"/>
<keyword evidence="5" id="KW-1185">Reference proteome</keyword>
<organism evidence="4 5">
    <name type="scientific">Rubripirellula lacrimiformis</name>
    <dbReference type="NCBI Taxonomy" id="1930273"/>
    <lineage>
        <taxon>Bacteria</taxon>
        <taxon>Pseudomonadati</taxon>
        <taxon>Planctomycetota</taxon>
        <taxon>Planctomycetia</taxon>
        <taxon>Pirellulales</taxon>
        <taxon>Pirellulaceae</taxon>
        <taxon>Rubripirellula</taxon>
    </lineage>
</organism>
<dbReference type="Proteomes" id="UP000318538">
    <property type="component" value="Chromosome"/>
</dbReference>
<evidence type="ECO:0000256" key="1">
    <source>
        <dbReference type="SAM" id="MobiDB-lite"/>
    </source>
</evidence>
<evidence type="ECO:0000313" key="5">
    <source>
        <dbReference type="Proteomes" id="UP000318538"/>
    </source>
</evidence>
<name>A0A517N413_9BACT</name>
<reference evidence="4 5" key="1">
    <citation type="submission" date="2019-02" db="EMBL/GenBank/DDBJ databases">
        <title>Deep-cultivation of Planctomycetes and their phenomic and genomic characterization uncovers novel biology.</title>
        <authorList>
            <person name="Wiegand S."/>
            <person name="Jogler M."/>
            <person name="Boedeker C."/>
            <person name="Pinto D."/>
            <person name="Vollmers J."/>
            <person name="Rivas-Marin E."/>
            <person name="Kohn T."/>
            <person name="Peeters S.H."/>
            <person name="Heuer A."/>
            <person name="Rast P."/>
            <person name="Oberbeckmann S."/>
            <person name="Bunk B."/>
            <person name="Jeske O."/>
            <person name="Meyerdierks A."/>
            <person name="Storesund J.E."/>
            <person name="Kallscheuer N."/>
            <person name="Luecker S."/>
            <person name="Lage O.M."/>
            <person name="Pohl T."/>
            <person name="Merkel B.J."/>
            <person name="Hornburger P."/>
            <person name="Mueller R.-W."/>
            <person name="Bruemmer F."/>
            <person name="Labrenz M."/>
            <person name="Spormann A.M."/>
            <person name="Op den Camp H."/>
            <person name="Overmann J."/>
            <person name="Amann R."/>
            <person name="Jetten M.S.M."/>
            <person name="Mascher T."/>
            <person name="Medema M.H."/>
            <person name="Devos D.P."/>
            <person name="Kaster A.-K."/>
            <person name="Ovreas L."/>
            <person name="Rohde M."/>
            <person name="Galperin M.Y."/>
            <person name="Jogler C."/>
        </authorList>
    </citation>
    <scope>NUCLEOTIDE SEQUENCE [LARGE SCALE GENOMIC DNA]</scope>
    <source>
        <strain evidence="4 5">K22_7</strain>
    </source>
</reference>
<accession>A0A517N413</accession>
<dbReference type="OrthoDB" id="9792534at2"/>
<dbReference type="RefSeq" id="WP_145167695.1">
    <property type="nucleotide sequence ID" value="NZ_CP036525.1"/>
</dbReference>
<dbReference type="InterPro" id="IPR005804">
    <property type="entry name" value="FA_desaturase_dom"/>
</dbReference>